<dbReference type="PROSITE" id="PS50112">
    <property type="entry name" value="PAS"/>
    <property type="match status" value="1"/>
</dbReference>
<evidence type="ECO:0000256" key="1">
    <source>
        <dbReference type="SAM" id="Coils"/>
    </source>
</evidence>
<dbReference type="Pfam" id="PF00990">
    <property type="entry name" value="GGDEF"/>
    <property type="match status" value="1"/>
</dbReference>
<sequence length="329" mass="37338">MDIQLDKAPCGYFSISDSGIILTVNQTLLDMLLYERHELLGRHIESVMSVTNKLFFHTYFYPYIQMHGHVNEMYFSLRTNSQQDLPVLLNGIRQQRDGETVIDCVAVVMRKRIEHERDILHSKTKLEELYQATNEANHKLEALHEEYEVKQQELLRINLQLETMASTDPLTGLHNRRFFQVSLLALLLSFRETEKPFSLLIIDIDHFKRINDTFGHPAGDAVLVHLARLLESMASDTDIVARFGGEEFVVILPGTDEDTALLTAERYRSAIANSPCGEHNITVSIGASTVRRGDTDETLLHHADTALYASKSSGRNRVTHSNHLVPASD</sequence>
<dbReference type="InterPro" id="IPR029787">
    <property type="entry name" value="Nucleotide_cyclase"/>
</dbReference>
<dbReference type="GO" id="GO:0005886">
    <property type="term" value="C:plasma membrane"/>
    <property type="evidence" value="ECO:0007669"/>
    <property type="project" value="TreeGrafter"/>
</dbReference>
<evidence type="ECO:0000313" key="5">
    <source>
        <dbReference type="Proteomes" id="UP000600247"/>
    </source>
</evidence>
<evidence type="ECO:0008006" key="6">
    <source>
        <dbReference type="Google" id="ProtNLM"/>
    </source>
</evidence>
<dbReference type="PROSITE" id="PS50887">
    <property type="entry name" value="GGDEF"/>
    <property type="match status" value="1"/>
</dbReference>
<dbReference type="NCBIfam" id="TIGR00229">
    <property type="entry name" value="sensory_box"/>
    <property type="match status" value="1"/>
</dbReference>
<dbReference type="Gene3D" id="3.30.450.20">
    <property type="entry name" value="PAS domain"/>
    <property type="match status" value="1"/>
</dbReference>
<proteinExistence type="predicted"/>
<keyword evidence="1" id="KW-0175">Coiled coil</keyword>
<dbReference type="GO" id="GO:0043709">
    <property type="term" value="P:cell adhesion involved in single-species biofilm formation"/>
    <property type="evidence" value="ECO:0007669"/>
    <property type="project" value="TreeGrafter"/>
</dbReference>
<dbReference type="GO" id="GO:1902201">
    <property type="term" value="P:negative regulation of bacterial-type flagellum-dependent cell motility"/>
    <property type="evidence" value="ECO:0007669"/>
    <property type="project" value="TreeGrafter"/>
</dbReference>
<evidence type="ECO:0000313" key="4">
    <source>
        <dbReference type="EMBL" id="GGG65288.1"/>
    </source>
</evidence>
<feature type="domain" description="GGDEF" evidence="3">
    <location>
        <begin position="195"/>
        <end position="323"/>
    </location>
</feature>
<comment type="caution">
    <text evidence="4">The sequence shown here is derived from an EMBL/GenBank/DDBJ whole genome shotgun (WGS) entry which is preliminary data.</text>
</comment>
<dbReference type="NCBIfam" id="TIGR00254">
    <property type="entry name" value="GGDEF"/>
    <property type="match status" value="1"/>
</dbReference>
<dbReference type="InterPro" id="IPR050469">
    <property type="entry name" value="Diguanylate_Cyclase"/>
</dbReference>
<dbReference type="AlphaFoldDB" id="A0A917LXE4"/>
<accession>A0A917LXE4</accession>
<dbReference type="Proteomes" id="UP000600247">
    <property type="component" value="Unassembled WGS sequence"/>
</dbReference>
<dbReference type="InterPro" id="IPR000014">
    <property type="entry name" value="PAS"/>
</dbReference>
<feature type="coiled-coil region" evidence="1">
    <location>
        <begin position="123"/>
        <end position="160"/>
    </location>
</feature>
<name>A0A917LXE4_9BACL</name>
<dbReference type="InterPro" id="IPR043128">
    <property type="entry name" value="Rev_trsase/Diguanyl_cyclase"/>
</dbReference>
<dbReference type="InterPro" id="IPR035965">
    <property type="entry name" value="PAS-like_dom_sf"/>
</dbReference>
<dbReference type="CDD" id="cd01949">
    <property type="entry name" value="GGDEF"/>
    <property type="match status" value="1"/>
</dbReference>
<organism evidence="4 5">
    <name type="scientific">Paenibacillus radicis</name>
    <name type="common">ex Gao et al. 2016</name>
    <dbReference type="NCBI Taxonomy" id="1737354"/>
    <lineage>
        <taxon>Bacteria</taxon>
        <taxon>Bacillati</taxon>
        <taxon>Bacillota</taxon>
        <taxon>Bacilli</taxon>
        <taxon>Bacillales</taxon>
        <taxon>Paenibacillaceae</taxon>
        <taxon>Paenibacillus</taxon>
    </lineage>
</organism>
<evidence type="ECO:0000259" key="3">
    <source>
        <dbReference type="PROSITE" id="PS50887"/>
    </source>
</evidence>
<dbReference type="SUPFAM" id="SSF55785">
    <property type="entry name" value="PYP-like sensor domain (PAS domain)"/>
    <property type="match status" value="1"/>
</dbReference>
<dbReference type="InterPro" id="IPR000160">
    <property type="entry name" value="GGDEF_dom"/>
</dbReference>
<dbReference type="RefSeq" id="WP_188888745.1">
    <property type="nucleotide sequence ID" value="NZ_BMHY01000003.1"/>
</dbReference>
<keyword evidence="5" id="KW-1185">Reference proteome</keyword>
<reference evidence="4 5" key="1">
    <citation type="journal article" date="2014" name="Int. J. Syst. Evol. Microbiol.">
        <title>Complete genome sequence of Corynebacterium casei LMG S-19264T (=DSM 44701T), isolated from a smear-ripened cheese.</title>
        <authorList>
            <consortium name="US DOE Joint Genome Institute (JGI-PGF)"/>
            <person name="Walter F."/>
            <person name="Albersmeier A."/>
            <person name="Kalinowski J."/>
            <person name="Ruckert C."/>
        </authorList>
    </citation>
    <scope>NUCLEOTIDE SEQUENCE [LARGE SCALE GENOMIC DNA]</scope>
    <source>
        <strain evidence="4 5">CGMCC 1.15286</strain>
    </source>
</reference>
<protein>
    <recommendedName>
        <fullName evidence="6">Diguanylate cyclase</fullName>
    </recommendedName>
</protein>
<dbReference type="PANTHER" id="PTHR45138:SF9">
    <property type="entry name" value="DIGUANYLATE CYCLASE DGCM-RELATED"/>
    <property type="match status" value="1"/>
</dbReference>
<dbReference type="FunFam" id="3.30.70.270:FF:000001">
    <property type="entry name" value="Diguanylate cyclase domain protein"/>
    <property type="match status" value="1"/>
</dbReference>
<evidence type="ECO:0000259" key="2">
    <source>
        <dbReference type="PROSITE" id="PS50112"/>
    </source>
</evidence>
<dbReference type="GO" id="GO:0052621">
    <property type="term" value="F:diguanylate cyclase activity"/>
    <property type="evidence" value="ECO:0007669"/>
    <property type="project" value="TreeGrafter"/>
</dbReference>
<gene>
    <name evidence="4" type="ORF">GCM10010918_19320</name>
</gene>
<dbReference type="PANTHER" id="PTHR45138">
    <property type="entry name" value="REGULATORY COMPONENTS OF SENSORY TRANSDUCTION SYSTEM"/>
    <property type="match status" value="1"/>
</dbReference>
<dbReference type="SUPFAM" id="SSF55073">
    <property type="entry name" value="Nucleotide cyclase"/>
    <property type="match status" value="1"/>
</dbReference>
<feature type="domain" description="PAS" evidence="2">
    <location>
        <begin position="1"/>
        <end position="42"/>
    </location>
</feature>
<dbReference type="SMART" id="SM00267">
    <property type="entry name" value="GGDEF"/>
    <property type="match status" value="1"/>
</dbReference>
<dbReference type="EMBL" id="BMHY01000003">
    <property type="protein sequence ID" value="GGG65288.1"/>
    <property type="molecule type" value="Genomic_DNA"/>
</dbReference>
<dbReference type="Gene3D" id="3.30.70.270">
    <property type="match status" value="1"/>
</dbReference>
<dbReference type="CDD" id="cd00130">
    <property type="entry name" value="PAS"/>
    <property type="match status" value="1"/>
</dbReference>